<dbReference type="Gene3D" id="3.30.930.20">
    <property type="entry name" value="Protein of unknown function DUF1054"/>
    <property type="match status" value="1"/>
</dbReference>
<evidence type="ECO:0000313" key="2">
    <source>
        <dbReference type="EMBL" id="SMO48985.1"/>
    </source>
</evidence>
<dbReference type="AlphaFoldDB" id="A0A521BPI5"/>
<organism evidence="2 3">
    <name type="scientific">Melghirimyces algeriensis</name>
    <dbReference type="NCBI Taxonomy" id="910412"/>
    <lineage>
        <taxon>Bacteria</taxon>
        <taxon>Bacillati</taxon>
        <taxon>Bacillota</taxon>
        <taxon>Bacilli</taxon>
        <taxon>Bacillales</taxon>
        <taxon>Thermoactinomycetaceae</taxon>
        <taxon>Melghirimyces</taxon>
    </lineage>
</organism>
<dbReference type="RefSeq" id="WP_142504564.1">
    <property type="nucleotide sequence ID" value="NZ_FXTI01000002.1"/>
</dbReference>
<proteinExistence type="inferred from homology"/>
<dbReference type="Proteomes" id="UP000315636">
    <property type="component" value="Unassembled WGS sequence"/>
</dbReference>
<dbReference type="InterPro" id="IPR053707">
    <property type="entry name" value="UPF0637_domain_sf"/>
</dbReference>
<dbReference type="EMBL" id="FXTI01000002">
    <property type="protein sequence ID" value="SMO48985.1"/>
    <property type="molecule type" value="Genomic_DNA"/>
</dbReference>
<dbReference type="Pfam" id="PF06335">
    <property type="entry name" value="DUF1054"/>
    <property type="match status" value="1"/>
</dbReference>
<comment type="similarity">
    <text evidence="1">Belongs to the UPF0637 family.</text>
</comment>
<dbReference type="PIRSF" id="PIRSF021332">
    <property type="entry name" value="DUF1054"/>
    <property type="match status" value="1"/>
</dbReference>
<protein>
    <recommendedName>
        <fullName evidence="1">UPF0637 protein SAMN06264849_102264</fullName>
    </recommendedName>
</protein>
<dbReference type="InterPro" id="IPR009403">
    <property type="entry name" value="UPF0637"/>
</dbReference>
<keyword evidence="3" id="KW-1185">Reference proteome</keyword>
<gene>
    <name evidence="2" type="ORF">SAMN06264849_102264</name>
</gene>
<evidence type="ECO:0000313" key="3">
    <source>
        <dbReference type="Proteomes" id="UP000315636"/>
    </source>
</evidence>
<dbReference type="HAMAP" id="MF_01851">
    <property type="entry name" value="UPF0637"/>
    <property type="match status" value="1"/>
</dbReference>
<accession>A0A521BPI5</accession>
<dbReference type="OrthoDB" id="9812818at2"/>
<dbReference type="SUPFAM" id="SSF142913">
    <property type="entry name" value="YktB/PF0168-like"/>
    <property type="match status" value="1"/>
</dbReference>
<reference evidence="2 3" key="1">
    <citation type="submission" date="2017-05" db="EMBL/GenBank/DDBJ databases">
        <authorList>
            <person name="Varghese N."/>
            <person name="Submissions S."/>
        </authorList>
    </citation>
    <scope>NUCLEOTIDE SEQUENCE [LARGE SCALE GENOMIC DNA]</scope>
    <source>
        <strain evidence="2 3">DSM 45474</strain>
    </source>
</reference>
<evidence type="ECO:0000256" key="1">
    <source>
        <dbReference type="HAMAP-Rule" id="MF_01851"/>
    </source>
</evidence>
<name>A0A521BPI5_9BACL</name>
<sequence length="210" mass="24290">MSMPAFHAKDFEVFTIEGLEPRMEALKEQIRPKLEAAGEALSPHLSKLTGEEMYVHVAKHARRTVHPPDETWVAWSSHKRGYKSHPHFQIGLRQNSLFAMFALIYEYPHKPRFAMNLMEQLDTTVLNLPSDFVISQDHTRPEVQSIEQLGKEGVQNVLKRLREVKKAEFLCGRVYDWNDPTLHDGNVLAKEIEKTFSALEPLYRLSILTR</sequence>